<reference evidence="1" key="1">
    <citation type="submission" date="2023-11" db="EMBL/GenBank/DDBJ databases">
        <title>Genome assemblies of two species of porcelain crab, Petrolisthes cinctipes and Petrolisthes manimaculis (Anomura: Porcellanidae).</title>
        <authorList>
            <person name="Angst P."/>
        </authorList>
    </citation>
    <scope>NUCLEOTIDE SEQUENCE</scope>
    <source>
        <strain evidence="1">PB745_02</strain>
        <tissue evidence="1">Gill</tissue>
    </source>
</reference>
<protein>
    <submittedName>
        <fullName evidence="1">Uncharacterized protein</fullName>
    </submittedName>
</protein>
<keyword evidence="2" id="KW-1185">Reference proteome</keyword>
<sequence>MDSKYRVFNVHHNNYFYDAFQYPLIIPDGVIGYHYNLTAGECQTGALRKNISLSPCMFYSSLFMERKNAFNYITKSRMLFQQFVVNNYVKI</sequence>
<dbReference type="PANTHER" id="PTHR45786">
    <property type="entry name" value="DNA BINDING PROTEIN-LIKE"/>
    <property type="match status" value="1"/>
</dbReference>
<evidence type="ECO:0000313" key="1">
    <source>
        <dbReference type="EMBL" id="KAK4295429.1"/>
    </source>
</evidence>
<dbReference type="AlphaFoldDB" id="A0AAE1TU78"/>
<organism evidence="1 2">
    <name type="scientific">Petrolisthes manimaculis</name>
    <dbReference type="NCBI Taxonomy" id="1843537"/>
    <lineage>
        <taxon>Eukaryota</taxon>
        <taxon>Metazoa</taxon>
        <taxon>Ecdysozoa</taxon>
        <taxon>Arthropoda</taxon>
        <taxon>Crustacea</taxon>
        <taxon>Multicrustacea</taxon>
        <taxon>Malacostraca</taxon>
        <taxon>Eumalacostraca</taxon>
        <taxon>Eucarida</taxon>
        <taxon>Decapoda</taxon>
        <taxon>Pleocyemata</taxon>
        <taxon>Anomura</taxon>
        <taxon>Galatheoidea</taxon>
        <taxon>Porcellanidae</taxon>
        <taxon>Petrolisthes</taxon>
    </lineage>
</organism>
<proteinExistence type="predicted"/>
<dbReference type="PANTHER" id="PTHR45786:SF74">
    <property type="entry name" value="ATP-DEPENDENT DNA HELICASE"/>
    <property type="match status" value="1"/>
</dbReference>
<comment type="caution">
    <text evidence="1">The sequence shown here is derived from an EMBL/GenBank/DDBJ whole genome shotgun (WGS) entry which is preliminary data.</text>
</comment>
<name>A0AAE1TU78_9EUCA</name>
<dbReference type="EMBL" id="JAWZYT010004077">
    <property type="protein sequence ID" value="KAK4295429.1"/>
    <property type="molecule type" value="Genomic_DNA"/>
</dbReference>
<accession>A0AAE1TU78</accession>
<gene>
    <name evidence="1" type="ORF">Pmani_031999</name>
</gene>
<dbReference type="Proteomes" id="UP001292094">
    <property type="component" value="Unassembled WGS sequence"/>
</dbReference>
<evidence type="ECO:0000313" key="2">
    <source>
        <dbReference type="Proteomes" id="UP001292094"/>
    </source>
</evidence>